<evidence type="ECO:0000313" key="3">
    <source>
        <dbReference type="Proteomes" id="UP001432322"/>
    </source>
</evidence>
<feature type="transmembrane region" description="Helical" evidence="1">
    <location>
        <begin position="119"/>
        <end position="140"/>
    </location>
</feature>
<dbReference type="PANTHER" id="PTHR22714">
    <property type="entry name" value="PROTEIN CBG02446-RELATED"/>
    <property type="match status" value="1"/>
</dbReference>
<keyword evidence="3" id="KW-1185">Reference proteome</keyword>
<reference evidence="2" key="1">
    <citation type="submission" date="2023-10" db="EMBL/GenBank/DDBJ databases">
        <title>Genome assembly of Pristionchus species.</title>
        <authorList>
            <person name="Yoshida K."/>
            <person name="Sommer R.J."/>
        </authorList>
    </citation>
    <scope>NUCLEOTIDE SEQUENCE</scope>
    <source>
        <strain evidence="2">RS5133</strain>
    </source>
</reference>
<feature type="non-terminal residue" evidence="2">
    <location>
        <position position="1"/>
    </location>
</feature>
<dbReference type="SUPFAM" id="SSF53850">
    <property type="entry name" value="Periplasmic binding protein-like II"/>
    <property type="match status" value="1"/>
</dbReference>
<dbReference type="InterPro" id="IPR040128">
    <property type="entry name" value="T25E4.2-like"/>
</dbReference>
<dbReference type="EMBL" id="BTSY01000002">
    <property type="protein sequence ID" value="GMT14727.1"/>
    <property type="molecule type" value="Genomic_DNA"/>
</dbReference>
<dbReference type="PANTHER" id="PTHR22714:SF7">
    <property type="entry name" value="SOLUTE-BINDING PROTEIN FAMILY 3_N-TERMINAL DOMAIN-CONTAINING PROTEIN"/>
    <property type="match status" value="1"/>
</dbReference>
<feature type="non-terminal residue" evidence="2">
    <location>
        <position position="390"/>
    </location>
</feature>
<keyword evidence="1" id="KW-1133">Transmembrane helix</keyword>
<evidence type="ECO:0000313" key="2">
    <source>
        <dbReference type="EMBL" id="GMT14727.1"/>
    </source>
</evidence>
<dbReference type="AlphaFoldDB" id="A0AAV5V919"/>
<dbReference type="Gene3D" id="3.40.190.10">
    <property type="entry name" value="Periplasmic binding protein-like II"/>
    <property type="match status" value="1"/>
</dbReference>
<organism evidence="2 3">
    <name type="scientific">Pristionchus fissidentatus</name>
    <dbReference type="NCBI Taxonomy" id="1538716"/>
    <lineage>
        <taxon>Eukaryota</taxon>
        <taxon>Metazoa</taxon>
        <taxon>Ecdysozoa</taxon>
        <taxon>Nematoda</taxon>
        <taxon>Chromadorea</taxon>
        <taxon>Rhabditida</taxon>
        <taxon>Rhabditina</taxon>
        <taxon>Diplogasteromorpha</taxon>
        <taxon>Diplogasteroidea</taxon>
        <taxon>Neodiplogasteridae</taxon>
        <taxon>Pristionchus</taxon>
    </lineage>
</organism>
<keyword evidence="1" id="KW-0812">Transmembrane</keyword>
<dbReference type="Proteomes" id="UP001432322">
    <property type="component" value="Unassembled WGS sequence"/>
</dbReference>
<comment type="caution">
    <text evidence="2">The sequence shown here is derived from an EMBL/GenBank/DDBJ whole genome shotgun (WGS) entry which is preliminary data.</text>
</comment>
<accession>A0AAV5V919</accession>
<keyword evidence="1" id="KW-0472">Membrane</keyword>
<evidence type="ECO:0000256" key="1">
    <source>
        <dbReference type="SAM" id="Phobius"/>
    </source>
</evidence>
<gene>
    <name evidence="2" type="ORF">PFISCL1PPCAC_6024</name>
</gene>
<sequence length="390" mass="44815">LRVGFVVEYSPFIIKRLISGSTSEFMSGILVDIWKDYARIMKYNLNFVEFESYGTELGERRYNGLLGEIANKTIHGSTEKFKITSNRIRDFMYTAPVVYASDAYIVRQRSIEKFTPSSYLVFDPLNIFLFILIVLIAAYIEQLIHNLRQRIIFPQFIYGSAFTGTTVAGGVDVVTLKSVQEQCRRGSRKLLLEQDLYFNQEKESELFGRIISLPSSDIHVNGADSEDAEMLCSSDEFAMKTDTFGARKMQLHVAKNKSEHSQKCKLTSVSPGPESDFPHKSIISSSVRTLNPYAFFFNYDTPTRFIDKFNEVILKLYPFDMITCFYWRKYTNRNMNPPVEPKFAFTYDPIKFKDVQTIFIILAVGLFVSICAGIIEKFSVTPIAQRKIEK</sequence>
<proteinExistence type="predicted"/>
<feature type="transmembrane region" description="Helical" evidence="1">
    <location>
        <begin position="357"/>
        <end position="375"/>
    </location>
</feature>
<name>A0AAV5V919_9BILA</name>
<protein>
    <submittedName>
        <fullName evidence="2">Uncharacterized protein</fullName>
    </submittedName>
</protein>